<dbReference type="SUPFAM" id="SSF52799">
    <property type="entry name" value="(Phosphotyrosine protein) phosphatases II"/>
    <property type="match status" value="1"/>
</dbReference>
<evidence type="ECO:0000313" key="3">
    <source>
        <dbReference type="Proteomes" id="UP000309389"/>
    </source>
</evidence>
<dbReference type="OrthoDB" id="9805710at2"/>
<dbReference type="Proteomes" id="UP000309389">
    <property type="component" value="Unassembled WGS sequence"/>
</dbReference>
<organism evidence="2 3">
    <name type="scientific">Alteraurantiacibacter aquimixticola</name>
    <dbReference type="NCBI Taxonomy" id="2489173"/>
    <lineage>
        <taxon>Bacteria</taxon>
        <taxon>Pseudomonadati</taxon>
        <taxon>Pseudomonadota</taxon>
        <taxon>Alphaproteobacteria</taxon>
        <taxon>Sphingomonadales</taxon>
        <taxon>Erythrobacteraceae</taxon>
        <taxon>Alteraurantiacibacter</taxon>
    </lineage>
</organism>
<dbReference type="AlphaFoldDB" id="A0A4T3EXR2"/>
<gene>
    <name evidence="2" type="ORF">E5222_10935</name>
</gene>
<name>A0A4T3EXR2_9SPHN</name>
<protein>
    <submittedName>
        <fullName evidence="2">TIGR01244 family phosphatase</fullName>
    </submittedName>
</protein>
<dbReference type="Gene3D" id="3.90.190.10">
    <property type="entry name" value="Protein tyrosine phosphatase superfamily"/>
    <property type="match status" value="1"/>
</dbReference>
<sequence length="146" mass="15726">MSDFREVTEEFWASPQITVADVAEAAEQGFVTIINNRPEGESSDQTEGAKIREAALATGMAYHAIPITHAGFSEPQVKSMADLLDTAEGKVLAYCRSGTRSTLLWALAQSKTGGDPEELAKAADRAGYNVAPIWEKMQDYAAKAKS</sequence>
<dbReference type="NCBIfam" id="TIGR01244">
    <property type="entry name" value="TIGR01244 family sulfur transferase"/>
    <property type="match status" value="1"/>
</dbReference>
<keyword evidence="3" id="KW-1185">Reference proteome</keyword>
<dbReference type="GO" id="GO:0016787">
    <property type="term" value="F:hydrolase activity"/>
    <property type="evidence" value="ECO:0007669"/>
    <property type="project" value="InterPro"/>
</dbReference>
<dbReference type="CDD" id="cd14503">
    <property type="entry name" value="PTP-bact"/>
    <property type="match status" value="1"/>
</dbReference>
<proteinExistence type="predicted"/>
<evidence type="ECO:0000259" key="1">
    <source>
        <dbReference type="Pfam" id="PF04273"/>
    </source>
</evidence>
<reference evidence="2 3" key="1">
    <citation type="submission" date="2019-04" db="EMBL/GenBank/DDBJ databases">
        <title>Altererythrobacter aquimixticola sp. nov., isolated from sediment of junction between the ocean and a freshwater spring.</title>
        <authorList>
            <person name="Yoon J.-H."/>
        </authorList>
    </citation>
    <scope>NUCLEOTIDE SEQUENCE [LARGE SCALE GENOMIC DNA]</scope>
    <source>
        <strain evidence="2 3">SSKS-13</strain>
    </source>
</reference>
<evidence type="ECO:0000313" key="2">
    <source>
        <dbReference type="EMBL" id="TIX49366.1"/>
    </source>
</evidence>
<comment type="caution">
    <text evidence="2">The sequence shown here is derived from an EMBL/GenBank/DDBJ whole genome shotgun (WGS) entry which is preliminary data.</text>
</comment>
<feature type="domain" description="Beta-lactamase hydrolase-like protein phosphatase-like" evidence="1">
    <location>
        <begin position="3"/>
        <end position="110"/>
    </location>
</feature>
<dbReference type="InterPro" id="IPR005939">
    <property type="entry name" value="BLH_phosphatase-like"/>
</dbReference>
<dbReference type="EMBL" id="SSHH01000003">
    <property type="protein sequence ID" value="TIX49366.1"/>
    <property type="molecule type" value="Genomic_DNA"/>
</dbReference>
<dbReference type="InterPro" id="IPR029021">
    <property type="entry name" value="Prot-tyrosine_phosphatase-like"/>
</dbReference>
<dbReference type="Pfam" id="PF04273">
    <property type="entry name" value="BLH_phosphatase"/>
    <property type="match status" value="1"/>
</dbReference>
<accession>A0A4T3EXR2</accession>
<dbReference type="RefSeq" id="WP_136693843.1">
    <property type="nucleotide sequence ID" value="NZ_SSHH01000003.1"/>
</dbReference>